<dbReference type="Pfam" id="PF01047">
    <property type="entry name" value="MarR"/>
    <property type="match status" value="1"/>
</dbReference>
<dbReference type="SMART" id="SM00347">
    <property type="entry name" value="HTH_MARR"/>
    <property type="match status" value="1"/>
</dbReference>
<dbReference type="InterPro" id="IPR023187">
    <property type="entry name" value="Tscrpt_reg_MarR-type_CS"/>
</dbReference>
<feature type="compositionally biased region" description="Gly residues" evidence="4">
    <location>
        <begin position="167"/>
        <end position="184"/>
    </location>
</feature>
<sequence>MTETNKNDRIDPVELAGLFRRASRTMARLYHRRDSAHHAQDHVLSIIKERGPINQGVLLEILDVRSSSLSEIIRKLERNGLVTRNRDERDRRSFVVSATEKAGALNTDLDNMRESADRLFTCLNAEEQTQLHAILEKIIQSLADDPLSQPGGRCCNQNRRSQRKGKGGGMGGRGFGRGGGRGRK</sequence>
<protein>
    <recommendedName>
        <fullName evidence="5">HTH marR-type domain-containing protein</fullName>
    </recommendedName>
</protein>
<feature type="domain" description="HTH marR-type" evidence="5">
    <location>
        <begin position="12"/>
        <end position="140"/>
    </location>
</feature>
<proteinExistence type="predicted"/>
<name>A0ABM7P4J1_9BACT</name>
<keyword evidence="2" id="KW-0238">DNA-binding</keyword>
<dbReference type="InterPro" id="IPR000835">
    <property type="entry name" value="HTH_MarR-typ"/>
</dbReference>
<keyword evidence="3" id="KW-0804">Transcription</keyword>
<dbReference type="RefSeq" id="WP_229594322.1">
    <property type="nucleotide sequence ID" value="NZ_AP024485.1"/>
</dbReference>
<evidence type="ECO:0000313" key="6">
    <source>
        <dbReference type="EMBL" id="BCS87761.1"/>
    </source>
</evidence>
<reference evidence="6" key="1">
    <citation type="journal article" date="2022" name="Arch. Microbiol.">
        <title>Pseudodesulfovibrio sediminis sp. nov., a mesophilic and neutrophilic sulfate-reducing bacterium isolated from sediment of a brackish lake.</title>
        <authorList>
            <person name="Takahashi A."/>
            <person name="Kojima H."/>
            <person name="Watanabe M."/>
            <person name="Fukui M."/>
        </authorList>
    </citation>
    <scope>NUCLEOTIDE SEQUENCE</scope>
    <source>
        <strain evidence="6">SF6</strain>
    </source>
</reference>
<evidence type="ECO:0000256" key="1">
    <source>
        <dbReference type="ARBA" id="ARBA00023015"/>
    </source>
</evidence>
<evidence type="ECO:0000259" key="5">
    <source>
        <dbReference type="PROSITE" id="PS50995"/>
    </source>
</evidence>
<accession>A0ABM7P4J1</accession>
<dbReference type="PANTHER" id="PTHR42756">
    <property type="entry name" value="TRANSCRIPTIONAL REGULATOR, MARR"/>
    <property type="match status" value="1"/>
</dbReference>
<dbReference type="PRINTS" id="PR00598">
    <property type="entry name" value="HTHMARR"/>
</dbReference>
<evidence type="ECO:0000256" key="3">
    <source>
        <dbReference type="ARBA" id="ARBA00023163"/>
    </source>
</evidence>
<gene>
    <name evidence="6" type="ORF">PSDVSF_10030</name>
</gene>
<keyword evidence="1" id="KW-0805">Transcription regulation</keyword>
<dbReference type="PANTHER" id="PTHR42756:SF1">
    <property type="entry name" value="TRANSCRIPTIONAL REPRESSOR OF EMRAB OPERON"/>
    <property type="match status" value="1"/>
</dbReference>
<dbReference type="PROSITE" id="PS01117">
    <property type="entry name" value="HTH_MARR_1"/>
    <property type="match status" value="1"/>
</dbReference>
<dbReference type="InterPro" id="IPR036388">
    <property type="entry name" value="WH-like_DNA-bd_sf"/>
</dbReference>
<dbReference type="SUPFAM" id="SSF46785">
    <property type="entry name" value="Winged helix' DNA-binding domain"/>
    <property type="match status" value="1"/>
</dbReference>
<keyword evidence="7" id="KW-1185">Reference proteome</keyword>
<dbReference type="PROSITE" id="PS50995">
    <property type="entry name" value="HTH_MARR_2"/>
    <property type="match status" value="1"/>
</dbReference>
<evidence type="ECO:0000256" key="2">
    <source>
        <dbReference type="ARBA" id="ARBA00023125"/>
    </source>
</evidence>
<dbReference type="Proteomes" id="UP001053296">
    <property type="component" value="Chromosome"/>
</dbReference>
<organism evidence="6 7">
    <name type="scientific">Pseudodesulfovibrio sediminis</name>
    <dbReference type="NCBI Taxonomy" id="2810563"/>
    <lineage>
        <taxon>Bacteria</taxon>
        <taxon>Pseudomonadati</taxon>
        <taxon>Thermodesulfobacteriota</taxon>
        <taxon>Desulfovibrionia</taxon>
        <taxon>Desulfovibrionales</taxon>
        <taxon>Desulfovibrionaceae</taxon>
    </lineage>
</organism>
<dbReference type="EMBL" id="AP024485">
    <property type="protein sequence ID" value="BCS87761.1"/>
    <property type="molecule type" value="Genomic_DNA"/>
</dbReference>
<dbReference type="Gene3D" id="1.10.10.10">
    <property type="entry name" value="Winged helix-like DNA-binding domain superfamily/Winged helix DNA-binding domain"/>
    <property type="match status" value="1"/>
</dbReference>
<evidence type="ECO:0000313" key="7">
    <source>
        <dbReference type="Proteomes" id="UP001053296"/>
    </source>
</evidence>
<evidence type="ECO:0000256" key="4">
    <source>
        <dbReference type="SAM" id="MobiDB-lite"/>
    </source>
</evidence>
<dbReference type="InterPro" id="IPR036390">
    <property type="entry name" value="WH_DNA-bd_sf"/>
</dbReference>
<feature type="region of interest" description="Disordered" evidence="4">
    <location>
        <begin position="149"/>
        <end position="184"/>
    </location>
</feature>